<keyword evidence="3" id="KW-1185">Reference proteome</keyword>
<organism evidence="2 3">
    <name type="scientific">Roseburia yibonii</name>
    <dbReference type="NCBI Taxonomy" id="2763063"/>
    <lineage>
        <taxon>Bacteria</taxon>
        <taxon>Bacillati</taxon>
        <taxon>Bacillota</taxon>
        <taxon>Clostridia</taxon>
        <taxon>Lachnospirales</taxon>
        <taxon>Lachnospiraceae</taxon>
        <taxon>Roseburia</taxon>
    </lineage>
</organism>
<dbReference type="InterPro" id="IPR001387">
    <property type="entry name" value="Cro/C1-type_HTH"/>
</dbReference>
<protein>
    <submittedName>
        <fullName evidence="2">Helix-turn-helix transcriptional regulator</fullName>
    </submittedName>
</protein>
<reference evidence="2 3" key="1">
    <citation type="submission" date="2020-08" db="EMBL/GenBank/DDBJ databases">
        <title>Genome public.</title>
        <authorList>
            <person name="Liu C."/>
            <person name="Sun Q."/>
        </authorList>
    </citation>
    <scope>NUCLEOTIDE SEQUENCE [LARGE SCALE GENOMIC DNA]</scope>
    <source>
        <strain evidence="2 3">BX0805</strain>
    </source>
</reference>
<dbReference type="InterPro" id="IPR053163">
    <property type="entry name" value="HTH-type_regulator_Rgg"/>
</dbReference>
<accession>A0ABR7I969</accession>
<feature type="domain" description="HTH cro/C1-type" evidence="1">
    <location>
        <begin position="10"/>
        <end position="62"/>
    </location>
</feature>
<dbReference type="SUPFAM" id="SSF48452">
    <property type="entry name" value="TPR-like"/>
    <property type="match status" value="1"/>
</dbReference>
<proteinExistence type="predicted"/>
<dbReference type="InterPro" id="IPR010982">
    <property type="entry name" value="Lambda_DNA-bd_dom_sf"/>
</dbReference>
<evidence type="ECO:0000313" key="3">
    <source>
        <dbReference type="Proteomes" id="UP000621540"/>
    </source>
</evidence>
<dbReference type="CDD" id="cd00093">
    <property type="entry name" value="HTH_XRE"/>
    <property type="match status" value="1"/>
</dbReference>
<evidence type="ECO:0000313" key="2">
    <source>
        <dbReference type="EMBL" id="MBC5753489.1"/>
    </source>
</evidence>
<dbReference type="Pfam" id="PF01381">
    <property type="entry name" value="HTH_3"/>
    <property type="match status" value="1"/>
</dbReference>
<comment type="caution">
    <text evidence="2">The sequence shown here is derived from an EMBL/GenBank/DDBJ whole genome shotgun (WGS) entry which is preliminary data.</text>
</comment>
<dbReference type="PANTHER" id="PTHR37038:SF14">
    <property type="entry name" value="TRANSCRIPTIONAL ACTIVATOR"/>
    <property type="match status" value="1"/>
</dbReference>
<dbReference type="SMART" id="SM00530">
    <property type="entry name" value="HTH_XRE"/>
    <property type="match status" value="1"/>
</dbReference>
<dbReference type="InterPro" id="IPR011990">
    <property type="entry name" value="TPR-like_helical_dom_sf"/>
</dbReference>
<dbReference type="PROSITE" id="PS50943">
    <property type="entry name" value="HTH_CROC1"/>
    <property type="match status" value="1"/>
</dbReference>
<name>A0ABR7I969_9FIRM</name>
<dbReference type="Gene3D" id="1.25.40.10">
    <property type="entry name" value="Tetratricopeptide repeat domain"/>
    <property type="match status" value="1"/>
</dbReference>
<dbReference type="SUPFAM" id="SSF47413">
    <property type="entry name" value="lambda repressor-like DNA-binding domains"/>
    <property type="match status" value="1"/>
</dbReference>
<dbReference type="EMBL" id="JACOQH010000003">
    <property type="protein sequence ID" value="MBC5753489.1"/>
    <property type="molecule type" value="Genomic_DNA"/>
</dbReference>
<dbReference type="Pfam" id="PF13374">
    <property type="entry name" value="TPR_10"/>
    <property type="match status" value="1"/>
</dbReference>
<dbReference type="PANTHER" id="PTHR37038">
    <property type="entry name" value="TRANSCRIPTIONAL REGULATOR-RELATED"/>
    <property type="match status" value="1"/>
</dbReference>
<evidence type="ECO:0000259" key="1">
    <source>
        <dbReference type="PROSITE" id="PS50943"/>
    </source>
</evidence>
<sequence length="303" mass="35388">MATYEIGKRIKKAREECKMTQEELAFGICSPGTLSKIENGVQAPNKKTFEALMQRLGEPEYLYSIHLSREEIREMQLYRKIERCFLKEDLVKAEELLDQYQKTFVGARGLDWQRYQALWALWHAKKGASARIVIQELEAALRITMKGYQSGLPDGNKRLTFEEIAIFNNIAVQYYRMGDRKRSFSYITWLKAYFDQYKLDEEEQAQIYPLILGNYADMLCMQGKLKEAKREAERAIWLCKEYAKAAYLAYLLGCLARILTELGEREEAENYFAQAACIFRIMGSYGALEHMRESDRKELSMLI</sequence>
<dbReference type="RefSeq" id="WP_022515432.1">
    <property type="nucleotide sequence ID" value="NZ_JACOQH010000003.1"/>
</dbReference>
<dbReference type="Proteomes" id="UP000621540">
    <property type="component" value="Unassembled WGS sequence"/>
</dbReference>
<gene>
    <name evidence="2" type="ORF">H8Z76_05510</name>
</gene>